<dbReference type="EMBL" id="BQNB010017579">
    <property type="protein sequence ID" value="GJT64808.1"/>
    <property type="molecule type" value="Genomic_DNA"/>
</dbReference>
<proteinExistence type="predicted"/>
<dbReference type="Proteomes" id="UP001151760">
    <property type="component" value="Unassembled WGS sequence"/>
</dbReference>
<evidence type="ECO:0000313" key="2">
    <source>
        <dbReference type="EMBL" id="GJT64808.1"/>
    </source>
</evidence>
<feature type="region of interest" description="Disordered" evidence="1">
    <location>
        <begin position="1"/>
        <end position="42"/>
    </location>
</feature>
<comment type="caution">
    <text evidence="2">The sequence shown here is derived from an EMBL/GenBank/DDBJ whole genome shotgun (WGS) entry which is preliminary data.</text>
</comment>
<name>A0ABQ5FPF5_9ASTR</name>
<keyword evidence="3" id="KW-1185">Reference proteome</keyword>
<evidence type="ECO:0000256" key="1">
    <source>
        <dbReference type="SAM" id="MobiDB-lite"/>
    </source>
</evidence>
<evidence type="ECO:0000313" key="3">
    <source>
        <dbReference type="Proteomes" id="UP001151760"/>
    </source>
</evidence>
<accession>A0ABQ5FPF5</accession>
<protein>
    <submittedName>
        <fullName evidence="2">Uncharacterized protein</fullName>
    </submittedName>
</protein>
<gene>
    <name evidence="2" type="ORF">Tco_1016288</name>
</gene>
<organism evidence="2 3">
    <name type="scientific">Tanacetum coccineum</name>
    <dbReference type="NCBI Taxonomy" id="301880"/>
    <lineage>
        <taxon>Eukaryota</taxon>
        <taxon>Viridiplantae</taxon>
        <taxon>Streptophyta</taxon>
        <taxon>Embryophyta</taxon>
        <taxon>Tracheophyta</taxon>
        <taxon>Spermatophyta</taxon>
        <taxon>Magnoliopsida</taxon>
        <taxon>eudicotyledons</taxon>
        <taxon>Gunneridae</taxon>
        <taxon>Pentapetalae</taxon>
        <taxon>asterids</taxon>
        <taxon>campanulids</taxon>
        <taxon>Asterales</taxon>
        <taxon>Asteraceae</taxon>
        <taxon>Asteroideae</taxon>
        <taxon>Anthemideae</taxon>
        <taxon>Anthemidinae</taxon>
        <taxon>Tanacetum</taxon>
    </lineage>
</organism>
<reference evidence="2" key="1">
    <citation type="journal article" date="2022" name="Int. J. Mol. Sci.">
        <title>Draft Genome of Tanacetum Coccineum: Genomic Comparison of Closely Related Tanacetum-Family Plants.</title>
        <authorList>
            <person name="Yamashiro T."/>
            <person name="Shiraishi A."/>
            <person name="Nakayama K."/>
            <person name="Satake H."/>
        </authorList>
    </citation>
    <scope>NUCLEOTIDE SEQUENCE</scope>
</reference>
<reference evidence="2" key="2">
    <citation type="submission" date="2022-01" db="EMBL/GenBank/DDBJ databases">
        <authorList>
            <person name="Yamashiro T."/>
            <person name="Shiraishi A."/>
            <person name="Satake H."/>
            <person name="Nakayama K."/>
        </authorList>
    </citation>
    <scope>NUCLEOTIDE SEQUENCE</scope>
</reference>
<sequence>MGEGSTNPTDPHHTPTFIKQRSRRPKRKDTQVPQSSGPIDNVADKAVNEDMDDSLVRATTTATSLDVDADMFRVNDLEGDEVLVESEGVVKTAEERINVVEEVADIIDDAKSVSAVGENINAAEEKLILMIVLHLAQALAELKTAPKPPQDKGKGIMIEEPMVEKEKLMKKQEQMRINEELAFKLQAKEEE</sequence>